<comment type="similarity">
    <text evidence="2 6">Belongs to the cytochrome c oxidase subunit 3 family.</text>
</comment>
<feature type="transmembrane region" description="Helical" evidence="7">
    <location>
        <begin position="145"/>
        <end position="167"/>
    </location>
</feature>
<accession>A0A369CB24</accession>
<dbReference type="EMBL" id="QPJY01000003">
    <property type="protein sequence ID" value="RCX31230.1"/>
    <property type="molecule type" value="Genomic_DNA"/>
</dbReference>
<dbReference type="CDD" id="cd02862">
    <property type="entry name" value="NorE_like"/>
    <property type="match status" value="1"/>
</dbReference>
<evidence type="ECO:0000259" key="8">
    <source>
        <dbReference type="PROSITE" id="PS50253"/>
    </source>
</evidence>
<keyword evidence="4 7" id="KW-1133">Transmembrane helix</keyword>
<protein>
    <submittedName>
        <fullName evidence="9">Cytochrome c oxidase subunit 3</fullName>
    </submittedName>
</protein>
<dbReference type="InterPro" id="IPR035973">
    <property type="entry name" value="Cyt_c_oxidase_su3-like_sf"/>
</dbReference>
<name>A0A369CB24_9GAMM</name>
<dbReference type="GO" id="GO:0004129">
    <property type="term" value="F:cytochrome-c oxidase activity"/>
    <property type="evidence" value="ECO:0007669"/>
    <property type="project" value="InterPro"/>
</dbReference>
<dbReference type="AlphaFoldDB" id="A0A369CB24"/>
<feature type="transmembrane region" description="Helical" evidence="7">
    <location>
        <begin position="95"/>
        <end position="114"/>
    </location>
</feature>
<gene>
    <name evidence="9" type="ORF">DFQ59_103196</name>
</gene>
<dbReference type="Pfam" id="PF00510">
    <property type="entry name" value="COX3"/>
    <property type="match status" value="1"/>
</dbReference>
<evidence type="ECO:0000313" key="10">
    <source>
        <dbReference type="Proteomes" id="UP000252707"/>
    </source>
</evidence>
<evidence type="ECO:0000256" key="2">
    <source>
        <dbReference type="ARBA" id="ARBA00010581"/>
    </source>
</evidence>
<dbReference type="OrthoDB" id="9810850at2"/>
<dbReference type="PANTHER" id="PTHR11403:SF6">
    <property type="entry name" value="NITRIC OXIDE REDUCTASE SUBUNIT E"/>
    <property type="match status" value="1"/>
</dbReference>
<evidence type="ECO:0000256" key="1">
    <source>
        <dbReference type="ARBA" id="ARBA00004141"/>
    </source>
</evidence>
<comment type="subcellular location">
    <subcellularLocation>
        <location evidence="6">Cell membrane</location>
        <topology evidence="6">Multi-pass membrane protein</topology>
    </subcellularLocation>
    <subcellularLocation>
        <location evidence="1">Membrane</location>
        <topology evidence="1">Multi-pass membrane protein</topology>
    </subcellularLocation>
</comment>
<keyword evidence="3 6" id="KW-0812">Transmembrane</keyword>
<dbReference type="InterPro" id="IPR013833">
    <property type="entry name" value="Cyt_c_oxidase_su3_a-hlx"/>
</dbReference>
<reference evidence="9 10" key="1">
    <citation type="submission" date="2018-07" db="EMBL/GenBank/DDBJ databases">
        <title>Genomic Encyclopedia of Type Strains, Phase IV (KMG-IV): sequencing the most valuable type-strain genomes for metagenomic binning, comparative biology and taxonomic classification.</title>
        <authorList>
            <person name="Goeker M."/>
        </authorList>
    </citation>
    <scope>NUCLEOTIDE SEQUENCE [LARGE SCALE GENOMIC DNA]</scope>
    <source>
        <strain evidence="9 10">DSM 26407</strain>
    </source>
</reference>
<organism evidence="9 10">
    <name type="scientific">Thioalbus denitrificans</name>
    <dbReference type="NCBI Taxonomy" id="547122"/>
    <lineage>
        <taxon>Bacteria</taxon>
        <taxon>Pseudomonadati</taxon>
        <taxon>Pseudomonadota</taxon>
        <taxon>Gammaproteobacteria</taxon>
        <taxon>Chromatiales</taxon>
        <taxon>Ectothiorhodospiraceae</taxon>
        <taxon>Thioalbus</taxon>
    </lineage>
</organism>
<evidence type="ECO:0000256" key="5">
    <source>
        <dbReference type="ARBA" id="ARBA00023136"/>
    </source>
</evidence>
<evidence type="ECO:0000256" key="6">
    <source>
        <dbReference type="RuleBase" id="RU003376"/>
    </source>
</evidence>
<feature type="domain" description="Heme-copper oxidase subunit III family profile" evidence="8">
    <location>
        <begin position="1"/>
        <end position="198"/>
    </location>
</feature>
<dbReference type="InterPro" id="IPR024791">
    <property type="entry name" value="Cyt_c/ubiquinol_Oxase_su3"/>
</dbReference>
<dbReference type="PROSITE" id="PS50253">
    <property type="entry name" value="COX3"/>
    <property type="match status" value="1"/>
</dbReference>
<dbReference type="GO" id="GO:0019646">
    <property type="term" value="P:aerobic electron transport chain"/>
    <property type="evidence" value="ECO:0007669"/>
    <property type="project" value="InterPro"/>
</dbReference>
<sequence length="198" mass="21570">MVDATLDPVRAEPAAGRFPGNMAIWVGITCEFVEFGVLFAVYFVARAHFPEAFHAGPGRLSTTAGAAITLLMVTSSYCIACSVSAMRRDRRRQALLWLCAALAVALGYPLVKYLEVGRNLAQGLDGGAGIFITVYYYLTINHLVHATWGILGILFVLGRLAFGAYSAENHAGLEALGSYWHATDMIWLVLFTLFYLLA</sequence>
<dbReference type="SUPFAM" id="SSF81452">
    <property type="entry name" value="Cytochrome c oxidase subunit III-like"/>
    <property type="match status" value="1"/>
</dbReference>
<feature type="transmembrane region" description="Helical" evidence="7">
    <location>
        <begin position="179"/>
        <end position="197"/>
    </location>
</feature>
<dbReference type="GO" id="GO:0005886">
    <property type="term" value="C:plasma membrane"/>
    <property type="evidence" value="ECO:0007669"/>
    <property type="project" value="UniProtKB-SubCell"/>
</dbReference>
<feature type="transmembrane region" description="Helical" evidence="7">
    <location>
        <begin position="64"/>
        <end position="83"/>
    </location>
</feature>
<evidence type="ECO:0000256" key="4">
    <source>
        <dbReference type="ARBA" id="ARBA00022989"/>
    </source>
</evidence>
<dbReference type="RefSeq" id="WP_114279412.1">
    <property type="nucleotide sequence ID" value="NZ_QPJY01000003.1"/>
</dbReference>
<dbReference type="Proteomes" id="UP000252707">
    <property type="component" value="Unassembled WGS sequence"/>
</dbReference>
<keyword evidence="5 7" id="KW-0472">Membrane</keyword>
<comment type="caution">
    <text evidence="9">The sequence shown here is derived from an EMBL/GenBank/DDBJ whole genome shotgun (WGS) entry which is preliminary data.</text>
</comment>
<evidence type="ECO:0000256" key="3">
    <source>
        <dbReference type="ARBA" id="ARBA00022692"/>
    </source>
</evidence>
<evidence type="ECO:0000313" key="9">
    <source>
        <dbReference type="EMBL" id="RCX31230.1"/>
    </source>
</evidence>
<keyword evidence="10" id="KW-1185">Reference proteome</keyword>
<feature type="transmembrane region" description="Helical" evidence="7">
    <location>
        <begin position="22"/>
        <end position="44"/>
    </location>
</feature>
<dbReference type="InterPro" id="IPR000298">
    <property type="entry name" value="Cyt_c_oxidase-like_su3"/>
</dbReference>
<feature type="transmembrane region" description="Helical" evidence="7">
    <location>
        <begin position="120"/>
        <end position="138"/>
    </location>
</feature>
<dbReference type="PANTHER" id="PTHR11403">
    <property type="entry name" value="CYTOCHROME C OXIDASE SUBUNIT III"/>
    <property type="match status" value="1"/>
</dbReference>
<evidence type="ECO:0000256" key="7">
    <source>
        <dbReference type="SAM" id="Phobius"/>
    </source>
</evidence>
<proteinExistence type="inferred from homology"/>
<dbReference type="Gene3D" id="1.20.120.80">
    <property type="entry name" value="Cytochrome c oxidase, subunit III, four-helix bundle"/>
    <property type="match status" value="1"/>
</dbReference>